<gene>
    <name evidence="2" type="ORF">S03H2_29812</name>
</gene>
<comment type="caution">
    <text evidence="2">The sequence shown here is derived from an EMBL/GenBank/DDBJ whole genome shotgun (WGS) entry which is preliminary data.</text>
</comment>
<keyword evidence="1" id="KW-0472">Membrane</keyword>
<feature type="transmembrane region" description="Helical" evidence="1">
    <location>
        <begin position="60"/>
        <end position="81"/>
    </location>
</feature>
<sequence length="125" mass="13790">VTIVLGLILFIYNLSSIAWILGGAASGFFYSLMLILTLYYSGIHGIIGSSNPADVSLLDIAILSLLFTIVMGSPLGLRTLLSNINRASEIDKRVPSIDKLTSLLEKFIRDFQDRCPWPKTKKSKE</sequence>
<dbReference type="AlphaFoldDB" id="X1H2U6"/>
<keyword evidence="1" id="KW-0812">Transmembrane</keyword>
<keyword evidence="1" id="KW-1133">Transmembrane helix</keyword>
<feature type="non-terminal residue" evidence="2">
    <location>
        <position position="1"/>
    </location>
</feature>
<evidence type="ECO:0000256" key="1">
    <source>
        <dbReference type="SAM" id="Phobius"/>
    </source>
</evidence>
<proteinExistence type="predicted"/>
<name>X1H2U6_9ZZZZ</name>
<protein>
    <submittedName>
        <fullName evidence="2">Uncharacterized protein</fullName>
    </submittedName>
</protein>
<organism evidence="2">
    <name type="scientific">marine sediment metagenome</name>
    <dbReference type="NCBI Taxonomy" id="412755"/>
    <lineage>
        <taxon>unclassified sequences</taxon>
        <taxon>metagenomes</taxon>
        <taxon>ecological metagenomes</taxon>
    </lineage>
</organism>
<evidence type="ECO:0000313" key="2">
    <source>
        <dbReference type="EMBL" id="GAH51430.1"/>
    </source>
</evidence>
<dbReference type="EMBL" id="BARU01018013">
    <property type="protein sequence ID" value="GAH51430.1"/>
    <property type="molecule type" value="Genomic_DNA"/>
</dbReference>
<reference evidence="2" key="1">
    <citation type="journal article" date="2014" name="Front. Microbiol.">
        <title>High frequency of phylogenetically diverse reductive dehalogenase-homologous genes in deep subseafloor sedimentary metagenomes.</title>
        <authorList>
            <person name="Kawai M."/>
            <person name="Futagami T."/>
            <person name="Toyoda A."/>
            <person name="Takaki Y."/>
            <person name="Nishi S."/>
            <person name="Hori S."/>
            <person name="Arai W."/>
            <person name="Tsubouchi T."/>
            <person name="Morono Y."/>
            <person name="Uchiyama I."/>
            <person name="Ito T."/>
            <person name="Fujiyama A."/>
            <person name="Inagaki F."/>
            <person name="Takami H."/>
        </authorList>
    </citation>
    <scope>NUCLEOTIDE SEQUENCE</scope>
    <source>
        <strain evidence="2">Expedition CK06-06</strain>
    </source>
</reference>
<feature type="transmembrane region" description="Helical" evidence="1">
    <location>
        <begin position="7"/>
        <end position="40"/>
    </location>
</feature>
<accession>X1H2U6</accession>